<protein>
    <submittedName>
        <fullName evidence="1">Uncharacterized protein</fullName>
    </submittedName>
</protein>
<dbReference type="Proteomes" id="UP000034883">
    <property type="component" value="Chromosome"/>
</dbReference>
<sequence>MAEPSMAKVRRLALLYGVRVEWLDSGDGPMKHGQERVERDDELGYPEIEAYIEAHPELEPDEIAAARRLRRSGGPDEITYEVVDGFVRGWRARKRGRAIQRPKLTE</sequence>
<dbReference type="STRING" id="927083.DB32_006008"/>
<dbReference type="AlphaFoldDB" id="A0A0F6SGK6"/>
<accession>A0A0F6SGK6</accession>
<organism evidence="1 2">
    <name type="scientific">Sandaracinus amylolyticus</name>
    <dbReference type="NCBI Taxonomy" id="927083"/>
    <lineage>
        <taxon>Bacteria</taxon>
        <taxon>Pseudomonadati</taxon>
        <taxon>Myxococcota</taxon>
        <taxon>Polyangia</taxon>
        <taxon>Polyangiales</taxon>
        <taxon>Sandaracinaceae</taxon>
        <taxon>Sandaracinus</taxon>
    </lineage>
</organism>
<gene>
    <name evidence="1" type="ORF">DB32_006008</name>
</gene>
<proteinExistence type="predicted"/>
<evidence type="ECO:0000313" key="1">
    <source>
        <dbReference type="EMBL" id="AKF08859.1"/>
    </source>
</evidence>
<dbReference type="EMBL" id="CP011125">
    <property type="protein sequence ID" value="AKF08859.1"/>
    <property type="molecule type" value="Genomic_DNA"/>
</dbReference>
<dbReference type="KEGG" id="samy:DB32_006008"/>
<evidence type="ECO:0000313" key="2">
    <source>
        <dbReference type="Proteomes" id="UP000034883"/>
    </source>
</evidence>
<keyword evidence="2" id="KW-1185">Reference proteome</keyword>
<name>A0A0F6SGK6_9BACT</name>
<reference evidence="1 2" key="1">
    <citation type="submission" date="2015-03" db="EMBL/GenBank/DDBJ databases">
        <title>Genome assembly of Sandaracinus amylolyticus DSM 53668.</title>
        <authorList>
            <person name="Sharma G."/>
            <person name="Subramanian S."/>
        </authorList>
    </citation>
    <scope>NUCLEOTIDE SEQUENCE [LARGE SCALE GENOMIC DNA]</scope>
    <source>
        <strain evidence="1 2">DSM 53668</strain>
    </source>
</reference>